<reference evidence="3 4" key="1">
    <citation type="submission" date="2017-10" db="EMBL/GenBank/DDBJ databases">
        <title>Sequencing the genomes of 1000 actinobacteria strains.</title>
        <authorList>
            <person name="Klenk H.-P."/>
        </authorList>
    </citation>
    <scope>NUCLEOTIDE SEQUENCE [LARGE SCALE GENOMIC DNA]</scope>
    <source>
        <strain evidence="3 4">DSM 18966</strain>
    </source>
</reference>
<accession>A0A2A9E241</accession>
<evidence type="ECO:0000259" key="1">
    <source>
        <dbReference type="Pfam" id="PF00501"/>
    </source>
</evidence>
<dbReference type="InterPro" id="IPR045851">
    <property type="entry name" value="AMP-bd_C_sf"/>
</dbReference>
<proteinExistence type="predicted"/>
<feature type="domain" description="AMP-dependent synthetase/ligase" evidence="1">
    <location>
        <begin position="33"/>
        <end position="430"/>
    </location>
</feature>
<gene>
    <name evidence="3" type="ORF">ATL42_0967</name>
</gene>
<dbReference type="Gene3D" id="3.30.300.30">
    <property type="match status" value="1"/>
</dbReference>
<dbReference type="OrthoDB" id="9803968at2"/>
<feature type="domain" description="AMP-binding enzyme C-terminal" evidence="2">
    <location>
        <begin position="485"/>
        <end position="560"/>
    </location>
</feature>
<dbReference type="Gene3D" id="3.40.50.12780">
    <property type="entry name" value="N-terminal domain of ligase-like"/>
    <property type="match status" value="1"/>
</dbReference>
<protein>
    <submittedName>
        <fullName evidence="3">Long-chain acyl-CoA synthetase</fullName>
    </submittedName>
</protein>
<evidence type="ECO:0000259" key="2">
    <source>
        <dbReference type="Pfam" id="PF13193"/>
    </source>
</evidence>
<dbReference type="Proteomes" id="UP000225548">
    <property type="component" value="Unassembled WGS sequence"/>
</dbReference>
<dbReference type="InterPro" id="IPR020845">
    <property type="entry name" value="AMP-binding_CS"/>
</dbReference>
<dbReference type="SUPFAM" id="SSF56801">
    <property type="entry name" value="Acetyl-CoA synthetase-like"/>
    <property type="match status" value="1"/>
</dbReference>
<dbReference type="AlphaFoldDB" id="A0A2A9E241"/>
<sequence>MISTDEQRPWLASYAPDVAADVVVPEESLTAALERGAAEYPDRVALDFMGRTTTYAELWDEVRRAASALIGLGVVPGDRVAVALPNCAAHVVAFYATLRIGAVVVEHNPLYTDSELAHQLADSGAVVAVCWEQTAVAVARVQGRTSVRTVVAVDLSRDLPRVKRWALALPVPAARALRTSMRAVVPDGVLRWDRLVRGASVLAAEHPSPVGDDLALLQYTGGTTGTPKGAMLLHRHLVANAVQGAEWTGAARAAAAGEPPAVVFGVLPFFHAFGLTLCLSYTIRIGATLVLFPKFDVGTVLAAQKRRPGTFLPAVPPMLDRLATAARASGADLTSFRYAICGAMPLSAATAQAWESVTGGLAIEGYGMTETSPVALGNPVSSARRPGLLGVPFPSTWARVAVQDDPSRAVAPGERGELQVSGPQVFEGYWQQPEESAQCFVEADGRTWLRTGDVVVMDEDGFVTVVDRIKEMIITGGFKVFPSQVEDLLRQMPGVEDVAVVGIPGGDLGEKVVAAVVLEPGVDGFDLETVRAWCAQHLARYALPRQLVVVKDLPRSQIGKVMRRVVRDQILAAS</sequence>
<evidence type="ECO:0000313" key="3">
    <source>
        <dbReference type="EMBL" id="PFG33107.1"/>
    </source>
</evidence>
<evidence type="ECO:0000313" key="4">
    <source>
        <dbReference type="Proteomes" id="UP000225548"/>
    </source>
</evidence>
<keyword evidence="4" id="KW-1185">Reference proteome</keyword>
<dbReference type="Pfam" id="PF00501">
    <property type="entry name" value="AMP-binding"/>
    <property type="match status" value="1"/>
</dbReference>
<dbReference type="EMBL" id="PDJG01000001">
    <property type="protein sequence ID" value="PFG33107.1"/>
    <property type="molecule type" value="Genomic_DNA"/>
</dbReference>
<dbReference type="PANTHER" id="PTHR43767">
    <property type="entry name" value="LONG-CHAIN-FATTY-ACID--COA LIGASE"/>
    <property type="match status" value="1"/>
</dbReference>
<organism evidence="3 4">
    <name type="scientific">Sanguibacter antarcticus</name>
    <dbReference type="NCBI Taxonomy" id="372484"/>
    <lineage>
        <taxon>Bacteria</taxon>
        <taxon>Bacillati</taxon>
        <taxon>Actinomycetota</taxon>
        <taxon>Actinomycetes</taxon>
        <taxon>Micrococcales</taxon>
        <taxon>Sanguibacteraceae</taxon>
        <taxon>Sanguibacter</taxon>
    </lineage>
</organism>
<dbReference type="InterPro" id="IPR042099">
    <property type="entry name" value="ANL_N_sf"/>
</dbReference>
<dbReference type="PANTHER" id="PTHR43767:SF12">
    <property type="entry name" value="AMP-DEPENDENT SYNTHETASE AND LIGASE"/>
    <property type="match status" value="1"/>
</dbReference>
<dbReference type="PROSITE" id="PS00455">
    <property type="entry name" value="AMP_BINDING"/>
    <property type="match status" value="1"/>
</dbReference>
<comment type="caution">
    <text evidence="3">The sequence shown here is derived from an EMBL/GenBank/DDBJ whole genome shotgun (WGS) entry which is preliminary data.</text>
</comment>
<dbReference type="Pfam" id="PF13193">
    <property type="entry name" value="AMP-binding_C"/>
    <property type="match status" value="1"/>
</dbReference>
<dbReference type="InterPro" id="IPR025110">
    <property type="entry name" value="AMP-bd_C"/>
</dbReference>
<dbReference type="InterPro" id="IPR000873">
    <property type="entry name" value="AMP-dep_synth/lig_dom"/>
</dbReference>
<dbReference type="InterPro" id="IPR050237">
    <property type="entry name" value="ATP-dep_AMP-bd_enzyme"/>
</dbReference>
<dbReference type="GO" id="GO:0016877">
    <property type="term" value="F:ligase activity, forming carbon-sulfur bonds"/>
    <property type="evidence" value="ECO:0007669"/>
    <property type="project" value="UniProtKB-ARBA"/>
</dbReference>
<name>A0A2A9E241_9MICO</name>